<feature type="compositionally biased region" description="Basic and acidic residues" evidence="2">
    <location>
        <begin position="1071"/>
        <end position="1085"/>
    </location>
</feature>
<dbReference type="PROSITE" id="PS50203">
    <property type="entry name" value="CALPAIN_CAT"/>
    <property type="match status" value="1"/>
</dbReference>
<sequence length="1435" mass="161903">MTKEQSKKKDATSSKESIGDRQPGFHIWPEWNDAEVNKEKWDSSTVVDDGKTSKSPSAPLFEAPGGQICLPASLKVHCWKRPLEFIVNEGPVVVQDQQAFDLISPNDHLLCSELMRWIISEIYIVWSLHNSTSTEESWKPWEHIYSMCKVVKGHFPLYNNHGKYLVKLYWMGCWRKITVDDYMPFDEDNNLLLPASTLQSELWPMLLAKALIKVANTNIVPEGSGEIGDFTFIHILTGWIPETRPVTSFYIGEIWDFLQNTIPIFEHSDDSLVETKPQIADPAAESESTLHDEKSQLPGPEKCIPNVVVCASYYSSNPQYSPLVFGQMPSSPELLRKYGLTLLHSHIVLLTRTRVCQLDAPPKPPPVPRWKLIRPPKKIVVTDEPQKLSLSKPEQFIEVASPFLSYHVESIAGSIPEQEANQEVWREFTNRSPLVCISDNEETKCHECHEHDAADSTNNSHNDKTEVTAEDRKKDDDHIPNGCSETECMSEEHSPPAESVLQQTWVDLADFAKCFQTVFVFHKPQLYPHHSHTSQFENTVMAKTTVASSHTGSSSHSRTSGSLHATSAAASLDSSECVLLRGTYYLCVDSLQPSQILINFSPLLLWGDAAKEHMKMPSASDVKSTVLMAQPHHFKSRKCELPVVTIQTTSSKAAVLSLPPGRHVFSCDTVAPLGYHIHLFSYTPFTFGDEDTVMSQLTKESACFIERASSMVRALSRLVTSFSDEQDQLAARRALEETHYPQNIKTTQEKWDHHEVFNSAVCHMLCEALGRELTAQERFAVLALTSDSALLATDLKNTLVQLMQSQSLQRTGDGQPTDNEAEPVTILQAGFKGELVPEVLEASKPGTKENLNASKILLDMWPKVKSDADKHALLLLSYIIEHSERKDELYPCQQDEWTKIAFADYSVPVPDTTNSWVLIFREVFHIPKEMLLLPKVYSPIPNNLLHIINNDTGEDLEMITNKPADRVYKPNKLGYTFVAEEFRDYYIPSNKHIICRYSVQVVTDVLGTVHFQTSHPDVFIKLSILDQEKTVACKTGKGLVMIPIFCFLTNEVAAPSYKDDKNPKGLPTQDKGVKGSQQKDGKDSTAGKLVSLPEQNHPPTETVASLTTVCVGHKYVVQAEVLYKSWDLDESQLAFVHKLKDLEKNEQRVYKPDTLKSGTAKTNSRDEGDKEKEKEKEKEREKGKAAATSKSGSKQETTLDLTKPHWILRVVSDKSDAERIKVMKDTERMDQIKAIKQSWEMAEPGRHAKAFESRLRFLNKGQHQKHAHDPKQDAESTEPDASSCDASLSPSAQRSITAATPYPQMDLTPFIRRQTDFPVLMDSQLEETRRMKHLEKIQTYSLVREQVLECRKEDELNRKELLRYQLSMYENMQAASKQHYQKFFEACKAFNSRQMAADEKQALEVAQQAALEKTPTPSASAQKNKKGVKSAGKKK</sequence>
<accession>A0AA88SY16</accession>
<gene>
    <name evidence="5" type="ORF">Q5P01_004943</name>
</gene>
<feature type="region of interest" description="Disordered" evidence="2">
    <location>
        <begin position="1058"/>
        <end position="1100"/>
    </location>
</feature>
<feature type="compositionally biased region" description="Basic and acidic residues" evidence="2">
    <location>
        <begin position="1"/>
        <end position="19"/>
    </location>
</feature>
<dbReference type="InterPro" id="IPR038765">
    <property type="entry name" value="Papain-like_cys_pep_sf"/>
</dbReference>
<dbReference type="EMBL" id="JAUPFM010000003">
    <property type="protein sequence ID" value="KAK2856208.1"/>
    <property type="molecule type" value="Genomic_DNA"/>
</dbReference>
<feature type="region of interest" description="Disordered" evidence="2">
    <location>
        <begin position="1150"/>
        <end position="1198"/>
    </location>
</feature>
<evidence type="ECO:0008006" key="7">
    <source>
        <dbReference type="Google" id="ProtNLM"/>
    </source>
</evidence>
<dbReference type="Proteomes" id="UP001187415">
    <property type="component" value="Unassembled WGS sequence"/>
</dbReference>
<dbReference type="PANTHER" id="PTHR46298:SF1">
    <property type="entry name" value="ANDROGLOBIN"/>
    <property type="match status" value="1"/>
</dbReference>
<dbReference type="SUPFAM" id="SSF54001">
    <property type="entry name" value="Cysteine proteinases"/>
    <property type="match status" value="1"/>
</dbReference>
<name>A0AA88SY16_CHASR</name>
<feature type="compositionally biased region" description="Polar residues" evidence="2">
    <location>
        <begin position="1284"/>
        <end position="1298"/>
    </location>
</feature>
<feature type="region of interest" description="Disordered" evidence="2">
    <location>
        <begin position="1410"/>
        <end position="1435"/>
    </location>
</feature>
<evidence type="ECO:0000313" key="5">
    <source>
        <dbReference type="EMBL" id="KAK2856208.1"/>
    </source>
</evidence>
<proteinExistence type="predicted"/>
<dbReference type="InterPro" id="IPR001300">
    <property type="entry name" value="Peptidase_C2_calpain_cat"/>
</dbReference>
<evidence type="ECO:0000313" key="6">
    <source>
        <dbReference type="Proteomes" id="UP001187415"/>
    </source>
</evidence>
<dbReference type="InterPro" id="IPR057249">
    <property type="entry name" value="Globin_CP_ADGB"/>
</dbReference>
<dbReference type="GO" id="GO:0006508">
    <property type="term" value="P:proteolysis"/>
    <property type="evidence" value="ECO:0007669"/>
    <property type="project" value="InterPro"/>
</dbReference>
<dbReference type="CDD" id="cd22307">
    <property type="entry name" value="Adgb_C_mid-like"/>
    <property type="match status" value="1"/>
</dbReference>
<feature type="compositionally biased region" description="Basic and acidic residues" evidence="2">
    <location>
        <begin position="35"/>
        <end position="52"/>
    </location>
</feature>
<dbReference type="GO" id="GO:0004198">
    <property type="term" value="F:calcium-dependent cysteine-type endopeptidase activity"/>
    <property type="evidence" value="ECO:0007669"/>
    <property type="project" value="InterPro"/>
</dbReference>
<organism evidence="5 6">
    <name type="scientific">Channa striata</name>
    <name type="common">Snakehead murrel</name>
    <name type="synonym">Ophicephalus striatus</name>
    <dbReference type="NCBI Taxonomy" id="64152"/>
    <lineage>
        <taxon>Eukaryota</taxon>
        <taxon>Metazoa</taxon>
        <taxon>Chordata</taxon>
        <taxon>Craniata</taxon>
        <taxon>Vertebrata</taxon>
        <taxon>Euteleostomi</taxon>
        <taxon>Actinopterygii</taxon>
        <taxon>Neopterygii</taxon>
        <taxon>Teleostei</taxon>
        <taxon>Neoteleostei</taxon>
        <taxon>Acanthomorphata</taxon>
        <taxon>Anabantaria</taxon>
        <taxon>Anabantiformes</taxon>
        <taxon>Channoidei</taxon>
        <taxon>Channidae</taxon>
        <taxon>Channa</taxon>
    </lineage>
</organism>
<protein>
    <recommendedName>
        <fullName evidence="7">Androglobin</fullName>
    </recommendedName>
</protein>
<feature type="region of interest" description="Disordered" evidence="2">
    <location>
        <begin position="1260"/>
        <end position="1300"/>
    </location>
</feature>
<comment type="caution">
    <text evidence="1">Lacks conserved residue(s) required for the propagation of feature annotation.</text>
</comment>
<dbReference type="Pfam" id="PF22068">
    <property type="entry name" value="Androglobin_II"/>
    <property type="match status" value="1"/>
</dbReference>
<dbReference type="PROSITE" id="PS52042">
    <property type="entry name" value="GLOBIN_CP_ADGB"/>
    <property type="match status" value="1"/>
</dbReference>
<dbReference type="InterPro" id="IPR054093">
    <property type="entry name" value="Androglobin_II"/>
</dbReference>
<feature type="region of interest" description="Disordered" evidence="2">
    <location>
        <begin position="452"/>
        <end position="479"/>
    </location>
</feature>
<feature type="compositionally biased region" description="Basic and acidic residues" evidence="2">
    <location>
        <begin position="461"/>
        <end position="479"/>
    </location>
</feature>
<evidence type="ECO:0000259" key="4">
    <source>
        <dbReference type="PROSITE" id="PS52042"/>
    </source>
</evidence>
<feature type="compositionally biased region" description="Polar residues" evidence="2">
    <location>
        <begin position="1188"/>
        <end position="1198"/>
    </location>
</feature>
<feature type="domain" description="Calpain catalytic" evidence="3">
    <location>
        <begin position="79"/>
        <end position="255"/>
    </location>
</feature>
<evidence type="ECO:0000259" key="3">
    <source>
        <dbReference type="PROSITE" id="PS50203"/>
    </source>
</evidence>
<evidence type="ECO:0000256" key="1">
    <source>
        <dbReference type="PROSITE-ProRule" id="PRU00239"/>
    </source>
</evidence>
<dbReference type="Pfam" id="PF00648">
    <property type="entry name" value="Peptidase_C2"/>
    <property type="match status" value="1"/>
</dbReference>
<feature type="compositionally biased region" description="Basic residues" evidence="2">
    <location>
        <begin position="1423"/>
        <end position="1435"/>
    </location>
</feature>
<reference evidence="5" key="1">
    <citation type="submission" date="2023-07" db="EMBL/GenBank/DDBJ databases">
        <title>Chromosome-level Genome Assembly of Striped Snakehead (Channa striata).</title>
        <authorList>
            <person name="Liu H."/>
        </authorList>
    </citation>
    <scope>NUCLEOTIDE SEQUENCE</scope>
    <source>
        <strain evidence="5">Gz</strain>
        <tissue evidence="5">Muscle</tissue>
    </source>
</reference>
<evidence type="ECO:0000256" key="2">
    <source>
        <dbReference type="SAM" id="MobiDB-lite"/>
    </source>
</evidence>
<comment type="caution">
    <text evidence="5">The sequence shown here is derived from an EMBL/GenBank/DDBJ whole genome shotgun (WGS) entry which is preliminary data.</text>
</comment>
<feature type="region of interest" description="Disordered" evidence="2">
    <location>
        <begin position="1"/>
        <end position="59"/>
    </location>
</feature>
<dbReference type="InterPro" id="IPR054095">
    <property type="entry name" value="Androglobin_V"/>
</dbReference>
<dbReference type="Pfam" id="PF22070">
    <property type="entry name" value="Androglobin_V"/>
    <property type="match status" value="1"/>
</dbReference>
<dbReference type="PANTHER" id="PTHR46298">
    <property type="entry name" value="ANDROGLOBIN"/>
    <property type="match status" value="1"/>
</dbReference>
<dbReference type="InterPro" id="IPR053033">
    <property type="entry name" value="Androglobin-like"/>
</dbReference>
<keyword evidence="6" id="KW-1185">Reference proteome</keyword>
<feature type="domain" description="Globin" evidence="4">
    <location>
        <begin position="678"/>
        <end position="882"/>
    </location>
</feature>
<feature type="compositionally biased region" description="Basic and acidic residues" evidence="2">
    <location>
        <begin position="1163"/>
        <end position="1184"/>
    </location>
</feature>